<evidence type="ECO:0000313" key="2">
    <source>
        <dbReference type="Proteomes" id="UP000176665"/>
    </source>
</evidence>
<dbReference type="Proteomes" id="UP000176665">
    <property type="component" value="Unassembled WGS sequence"/>
</dbReference>
<sequence>MGKTILTPKQLDFLELAQAQASISKNFYLTGGTALSEFYFKHRLSEDIDLFSEQEIKPQVIEPFLKKISPRLGISAITKENVLGLFSYRLKYRKNEN</sequence>
<dbReference type="AlphaFoldDB" id="A0A1F5YRU8"/>
<name>A0A1F5YRU8_9BACT</name>
<organism evidence="1 2">
    <name type="scientific">Candidatus Gottesmanbacteria bacterium RBG_16_37_8</name>
    <dbReference type="NCBI Taxonomy" id="1798371"/>
    <lineage>
        <taxon>Bacteria</taxon>
        <taxon>Candidatus Gottesmaniibacteriota</taxon>
    </lineage>
</organism>
<gene>
    <name evidence="1" type="ORF">A2W14_02125</name>
</gene>
<protein>
    <recommendedName>
        <fullName evidence="3">Nucleotidyl transferase AbiEii/AbiGii toxin family protein</fullName>
    </recommendedName>
</protein>
<comment type="caution">
    <text evidence="1">The sequence shown here is derived from an EMBL/GenBank/DDBJ whole genome shotgun (WGS) entry which is preliminary data.</text>
</comment>
<dbReference type="Gene3D" id="3.10.450.620">
    <property type="entry name" value="JHP933, nucleotidyltransferase-like core domain"/>
    <property type="match status" value="1"/>
</dbReference>
<dbReference type="InterPro" id="IPR014942">
    <property type="entry name" value="AbiEii"/>
</dbReference>
<dbReference type="EMBL" id="MFJA01000045">
    <property type="protein sequence ID" value="OGG02951.1"/>
    <property type="molecule type" value="Genomic_DNA"/>
</dbReference>
<proteinExistence type="predicted"/>
<dbReference type="STRING" id="1798371.A2W14_02125"/>
<dbReference type="Pfam" id="PF08843">
    <property type="entry name" value="AbiEii"/>
    <property type="match status" value="1"/>
</dbReference>
<evidence type="ECO:0008006" key="3">
    <source>
        <dbReference type="Google" id="ProtNLM"/>
    </source>
</evidence>
<accession>A0A1F5YRU8</accession>
<reference evidence="1 2" key="1">
    <citation type="journal article" date="2016" name="Nat. Commun.">
        <title>Thousands of microbial genomes shed light on interconnected biogeochemical processes in an aquifer system.</title>
        <authorList>
            <person name="Anantharaman K."/>
            <person name="Brown C.T."/>
            <person name="Hug L.A."/>
            <person name="Sharon I."/>
            <person name="Castelle C.J."/>
            <person name="Probst A.J."/>
            <person name="Thomas B.C."/>
            <person name="Singh A."/>
            <person name="Wilkins M.J."/>
            <person name="Karaoz U."/>
            <person name="Brodie E.L."/>
            <person name="Williams K.H."/>
            <person name="Hubbard S.S."/>
            <person name="Banfield J.F."/>
        </authorList>
    </citation>
    <scope>NUCLEOTIDE SEQUENCE [LARGE SCALE GENOMIC DNA]</scope>
</reference>
<evidence type="ECO:0000313" key="1">
    <source>
        <dbReference type="EMBL" id="OGG02951.1"/>
    </source>
</evidence>